<evidence type="ECO:0000256" key="1">
    <source>
        <dbReference type="ARBA" id="ARBA00004604"/>
    </source>
</evidence>
<comment type="caution">
    <text evidence="8">The sequence shown here is derived from an EMBL/GenBank/DDBJ whole genome shotgun (WGS) entry which is preliminary data.</text>
</comment>
<dbReference type="Pfam" id="PF08159">
    <property type="entry name" value="NUC153"/>
    <property type="match status" value="1"/>
</dbReference>
<feature type="compositionally biased region" description="Acidic residues" evidence="5">
    <location>
        <begin position="558"/>
        <end position="572"/>
    </location>
</feature>
<dbReference type="InterPro" id="IPR056750">
    <property type="entry name" value="RRM_ESF1"/>
</dbReference>
<feature type="compositionally biased region" description="Basic and acidic residues" evidence="5">
    <location>
        <begin position="645"/>
        <end position="663"/>
    </location>
</feature>
<feature type="region of interest" description="Disordered" evidence="5">
    <location>
        <begin position="1"/>
        <end position="239"/>
    </location>
</feature>
<feature type="compositionally biased region" description="Basic and acidic residues" evidence="5">
    <location>
        <begin position="197"/>
        <end position="206"/>
    </location>
</feature>
<feature type="compositionally biased region" description="Basic and acidic residues" evidence="5">
    <location>
        <begin position="710"/>
        <end position="724"/>
    </location>
</feature>
<evidence type="ECO:0008006" key="10">
    <source>
        <dbReference type="Google" id="ProtNLM"/>
    </source>
</evidence>
<sequence length="753" mass="85543">MAPEEGKTKKNKKATVKPMAGEGKKKKKKEKDESIEEKGSSIVKEDYQDKETKEKMKGEKISHENTKKKKKKKKGRKMEKDTGIAIRAHGDNSHGDDVITDPRFADVQYDPRFQRMPKQKMKVPIDSRFTRIFSDRNFSSSSAPLDKRGKPRNNAAENPLLRYYYPEKEEEENKGVQNDSGRSSSDDSSSDSDSSESEARVADDFRASASETSSSTSSDEDEDVEGLYSDADLPSEKEHVPLIEQETRRLAIVNMDWSHVKAVDLYVLLSSFLPKGGQLLSVAIYPSEFGLQRMEYEAIHGPADIFDDEGNSDDDDTELDNEKLRSYEKSRMRYFYAVVECDSSSTADHLYKTCDGTEFERTSNVLDMRFIPDSMEFKHPPRDAATEVPATYEALDFHTSALQQSKINLTWDEDEPQRQKIMKRRFNSDQLDELEFKEFLASDDDETDEDNEDIEESNALPDGEKLQKAKKRDKYLALVQSGDGSDSEHSDLKDMEVTFNTGLEDISKKILEKKKNKKVETVWEAYLSKRSEKRKARKKGAKVSSDDYSSDSDRETEVQSDADDFFIEEPSESENKVSHANSKNDMSKKAKQRKKQKDGNERVGLDKEQDATREELELLLADEHGVDHGVKGYNIKAKKGKGKKAKEMISEEKLPSKDIDDPRFSALFTSPLFALDPTDPQFKRSATYARQLLEKSKKGGAPSETQYTRPPEETHPPPEEDKQLDLGGSSKKHKLELSSLVRSVKRKVGSLRS</sequence>
<comment type="similarity">
    <text evidence="2">Belongs to the ESF1 family.</text>
</comment>
<feature type="domain" description="ESF1 RRM" evidence="7">
    <location>
        <begin position="247"/>
        <end position="386"/>
    </location>
</feature>
<evidence type="ECO:0000313" key="8">
    <source>
        <dbReference type="EMBL" id="KAG9439062.1"/>
    </source>
</evidence>
<proteinExistence type="inferred from homology"/>
<dbReference type="Pfam" id="PF25121">
    <property type="entry name" value="RRM_ESF1"/>
    <property type="match status" value="1"/>
</dbReference>
<feature type="compositionally biased region" description="Basic and acidic residues" evidence="5">
    <location>
        <begin position="165"/>
        <end position="174"/>
    </location>
</feature>
<feature type="compositionally biased region" description="Basic and acidic residues" evidence="5">
    <location>
        <begin position="78"/>
        <end position="97"/>
    </location>
</feature>
<dbReference type="PANTHER" id="PTHR12202:SF0">
    <property type="entry name" value="ESF1 HOMOLOG"/>
    <property type="match status" value="1"/>
</dbReference>
<keyword evidence="4" id="KW-0539">Nucleus</keyword>
<feature type="compositionally biased region" description="Basic residues" evidence="5">
    <location>
        <begin position="531"/>
        <end position="541"/>
    </location>
</feature>
<feature type="region of interest" description="Disordered" evidence="5">
    <location>
        <begin position="530"/>
        <end position="610"/>
    </location>
</feature>
<feature type="domain" description="NUC153" evidence="6">
    <location>
        <begin position="661"/>
        <end position="684"/>
    </location>
</feature>
<dbReference type="Proteomes" id="UP000825729">
    <property type="component" value="Unassembled WGS sequence"/>
</dbReference>
<feature type="compositionally biased region" description="Basic and acidic residues" evidence="5">
    <location>
        <begin position="597"/>
        <end position="610"/>
    </location>
</feature>
<keyword evidence="3" id="KW-0175">Coiled coil</keyword>
<feature type="compositionally biased region" description="Low complexity" evidence="5">
    <location>
        <begin position="207"/>
        <end position="217"/>
    </location>
</feature>
<evidence type="ECO:0000256" key="3">
    <source>
        <dbReference type="ARBA" id="ARBA00023054"/>
    </source>
</evidence>
<gene>
    <name evidence="8" type="ORF">H6P81_019227</name>
</gene>
<protein>
    <recommendedName>
        <fullName evidence="10">NUC153 domain-containing protein</fullName>
    </recommendedName>
</protein>
<evidence type="ECO:0000259" key="7">
    <source>
        <dbReference type="Pfam" id="PF25121"/>
    </source>
</evidence>
<evidence type="ECO:0000256" key="2">
    <source>
        <dbReference type="ARBA" id="ARBA00009087"/>
    </source>
</evidence>
<feature type="compositionally biased region" description="Basic residues" evidence="5">
    <location>
        <begin position="66"/>
        <end position="77"/>
    </location>
</feature>
<feature type="compositionally biased region" description="Acidic residues" evidence="5">
    <location>
        <begin position="441"/>
        <end position="456"/>
    </location>
</feature>
<evidence type="ECO:0000256" key="4">
    <source>
        <dbReference type="ARBA" id="ARBA00023242"/>
    </source>
</evidence>
<dbReference type="InterPro" id="IPR012580">
    <property type="entry name" value="NUC153"/>
</dbReference>
<dbReference type="AlphaFoldDB" id="A0AAV7DUU7"/>
<organism evidence="8 9">
    <name type="scientific">Aristolochia fimbriata</name>
    <name type="common">White veined hardy Dutchman's pipe vine</name>
    <dbReference type="NCBI Taxonomy" id="158543"/>
    <lineage>
        <taxon>Eukaryota</taxon>
        <taxon>Viridiplantae</taxon>
        <taxon>Streptophyta</taxon>
        <taxon>Embryophyta</taxon>
        <taxon>Tracheophyta</taxon>
        <taxon>Spermatophyta</taxon>
        <taxon>Magnoliopsida</taxon>
        <taxon>Magnoliidae</taxon>
        <taxon>Piperales</taxon>
        <taxon>Aristolochiaceae</taxon>
        <taxon>Aristolochia</taxon>
    </lineage>
</organism>
<keyword evidence="9" id="KW-1185">Reference proteome</keyword>
<name>A0AAV7DUU7_ARIFI</name>
<evidence type="ECO:0000259" key="6">
    <source>
        <dbReference type="Pfam" id="PF08159"/>
    </source>
</evidence>
<dbReference type="InterPro" id="IPR039754">
    <property type="entry name" value="Esf1"/>
</dbReference>
<feature type="compositionally biased region" description="Basic and acidic residues" evidence="5">
    <location>
        <begin position="30"/>
        <end position="65"/>
    </location>
</feature>
<feature type="region of interest" description="Disordered" evidence="5">
    <location>
        <begin position="440"/>
        <end position="468"/>
    </location>
</feature>
<reference evidence="8 9" key="1">
    <citation type="submission" date="2021-07" db="EMBL/GenBank/DDBJ databases">
        <title>The Aristolochia fimbriata genome: insights into angiosperm evolution, floral development and chemical biosynthesis.</title>
        <authorList>
            <person name="Jiao Y."/>
        </authorList>
    </citation>
    <scope>NUCLEOTIDE SEQUENCE [LARGE SCALE GENOMIC DNA]</scope>
    <source>
        <strain evidence="8">IBCAS-2021</strain>
        <tissue evidence="8">Leaf</tissue>
    </source>
</reference>
<dbReference type="PANTHER" id="PTHR12202">
    <property type="entry name" value="ESF1 HOMOLOG"/>
    <property type="match status" value="1"/>
</dbReference>
<dbReference type="GO" id="GO:0003723">
    <property type="term" value="F:RNA binding"/>
    <property type="evidence" value="ECO:0007669"/>
    <property type="project" value="TreeGrafter"/>
</dbReference>
<dbReference type="GO" id="GO:0006364">
    <property type="term" value="P:rRNA processing"/>
    <property type="evidence" value="ECO:0007669"/>
    <property type="project" value="InterPro"/>
</dbReference>
<accession>A0AAV7DUU7</accession>
<comment type="subcellular location">
    <subcellularLocation>
        <location evidence="1">Nucleus</location>
        <location evidence="1">Nucleolus</location>
    </subcellularLocation>
</comment>
<dbReference type="GO" id="GO:0005730">
    <property type="term" value="C:nucleolus"/>
    <property type="evidence" value="ECO:0007669"/>
    <property type="project" value="UniProtKB-SubCell"/>
</dbReference>
<feature type="region of interest" description="Disordered" evidence="5">
    <location>
        <begin position="636"/>
        <end position="739"/>
    </location>
</feature>
<dbReference type="EMBL" id="JAINDJ010000008">
    <property type="protein sequence ID" value="KAG9439062.1"/>
    <property type="molecule type" value="Genomic_DNA"/>
</dbReference>
<evidence type="ECO:0000313" key="9">
    <source>
        <dbReference type="Proteomes" id="UP000825729"/>
    </source>
</evidence>
<evidence type="ECO:0000256" key="5">
    <source>
        <dbReference type="SAM" id="MobiDB-lite"/>
    </source>
</evidence>